<evidence type="ECO:0000259" key="2">
    <source>
        <dbReference type="Pfam" id="PF03572"/>
    </source>
</evidence>
<keyword evidence="4" id="KW-1185">Reference proteome</keyword>
<accession>A0ABW6BCQ8</accession>
<dbReference type="Gene3D" id="3.30.750.44">
    <property type="match status" value="1"/>
</dbReference>
<protein>
    <submittedName>
        <fullName evidence="3">S41 family peptidase</fullName>
    </submittedName>
</protein>
<evidence type="ECO:0000313" key="4">
    <source>
        <dbReference type="Proteomes" id="UP001597525"/>
    </source>
</evidence>
<dbReference type="Proteomes" id="UP001597525">
    <property type="component" value="Unassembled WGS sequence"/>
</dbReference>
<dbReference type="Gene3D" id="3.90.226.10">
    <property type="entry name" value="2-enoyl-CoA Hydratase, Chain A, domain 1"/>
    <property type="match status" value="1"/>
</dbReference>
<dbReference type="RefSeq" id="WP_320184272.1">
    <property type="nucleotide sequence ID" value="NZ_CP138332.1"/>
</dbReference>
<dbReference type="Pfam" id="PF03572">
    <property type="entry name" value="Peptidase_S41"/>
    <property type="match status" value="1"/>
</dbReference>
<organism evidence="3 4">
    <name type="scientific">Sphingobacterium bambusae</name>
    <dbReference type="NCBI Taxonomy" id="662858"/>
    <lineage>
        <taxon>Bacteria</taxon>
        <taxon>Pseudomonadati</taxon>
        <taxon>Bacteroidota</taxon>
        <taxon>Sphingobacteriia</taxon>
        <taxon>Sphingobacteriales</taxon>
        <taxon>Sphingobacteriaceae</taxon>
        <taxon>Sphingobacterium</taxon>
    </lineage>
</organism>
<gene>
    <name evidence="3" type="ORF">ACFS7Y_03760</name>
</gene>
<dbReference type="InterPro" id="IPR005151">
    <property type="entry name" value="Tail-specific_protease"/>
</dbReference>
<evidence type="ECO:0000256" key="1">
    <source>
        <dbReference type="SAM" id="SignalP"/>
    </source>
</evidence>
<feature type="chain" id="PRO_5046913078" evidence="1">
    <location>
        <begin position="21"/>
        <end position="469"/>
    </location>
</feature>
<dbReference type="EMBL" id="JBHUPB010000003">
    <property type="protein sequence ID" value="MFD2966485.1"/>
    <property type="molecule type" value="Genomic_DNA"/>
</dbReference>
<keyword evidence="1" id="KW-0732">Signal</keyword>
<reference evidence="4" key="1">
    <citation type="journal article" date="2019" name="Int. J. Syst. Evol. Microbiol.">
        <title>The Global Catalogue of Microorganisms (GCM) 10K type strain sequencing project: providing services to taxonomists for standard genome sequencing and annotation.</title>
        <authorList>
            <consortium name="The Broad Institute Genomics Platform"/>
            <consortium name="The Broad Institute Genome Sequencing Center for Infectious Disease"/>
            <person name="Wu L."/>
            <person name="Ma J."/>
        </authorList>
    </citation>
    <scope>NUCLEOTIDE SEQUENCE [LARGE SCALE GENOMIC DNA]</scope>
    <source>
        <strain evidence="4">KCTC 22814</strain>
    </source>
</reference>
<proteinExistence type="predicted"/>
<dbReference type="PANTHER" id="PTHR32060:SF30">
    <property type="entry name" value="CARBOXY-TERMINAL PROCESSING PROTEASE CTPA"/>
    <property type="match status" value="1"/>
</dbReference>
<feature type="signal peptide" evidence="1">
    <location>
        <begin position="1"/>
        <end position="20"/>
    </location>
</feature>
<feature type="domain" description="Tail specific protease" evidence="2">
    <location>
        <begin position="234"/>
        <end position="437"/>
    </location>
</feature>
<sequence length="469" mass="51750">MKKISLLLALICCLASTLKAQPSNSLTLSEKFYGLSSFWSEANYNFVYMYKVDQVAWHAAYKQAIANIQTAPDDYAYYRELQKLCALLKDGHTQVYMPDSLQNLVMTTHFGPYRLFLSHINGKVYVTNVNKSKENEIPLGSEIVKVNGLATADYRDRYVASYISSSTAQDLVVRASYNLLSGLAGAQYDLEIKTPSGQSKQFHLSHSNTKELELSSMGTPHAGVFEFKWLPDSTAYVALRSFNDATVVEEFEAALPKLSTAKRVVVDIRNNGGGSSKHAANIAKYFVQGDSIYGARNYSREIIPTERAIGSFLSAQDTVDGKAQWGLSKQEATTLVKAYSGAKFHTLPYSPMAIQTRVKLRQPTAVLTNVHTASAAEDFLIYLYAQAHVVRVGDFTNGSTGQPLQLSLPGNGSAWICTKKVTLPSGEEFVGYGIKPHKHAPQQLEDVLHPNISDTQLEAALQYLAEKEI</sequence>
<dbReference type="InterPro" id="IPR029045">
    <property type="entry name" value="ClpP/crotonase-like_dom_sf"/>
</dbReference>
<dbReference type="PANTHER" id="PTHR32060">
    <property type="entry name" value="TAIL-SPECIFIC PROTEASE"/>
    <property type="match status" value="1"/>
</dbReference>
<dbReference type="SUPFAM" id="SSF52096">
    <property type="entry name" value="ClpP/crotonase"/>
    <property type="match status" value="1"/>
</dbReference>
<comment type="caution">
    <text evidence="3">The sequence shown here is derived from an EMBL/GenBank/DDBJ whole genome shotgun (WGS) entry which is preliminary data.</text>
</comment>
<evidence type="ECO:0000313" key="3">
    <source>
        <dbReference type="EMBL" id="MFD2966485.1"/>
    </source>
</evidence>
<name>A0ABW6BCQ8_9SPHI</name>